<comment type="pathway">
    <text evidence="1 9">Isoprenoid biosynthesis; isopentenyl diphosphate biosynthesis via DXP pathway; isopentenyl diphosphate from 1-deoxy-D-xylulose 5-phosphate: step 1/6.</text>
</comment>
<evidence type="ECO:0000259" key="10">
    <source>
        <dbReference type="Pfam" id="PF02670"/>
    </source>
</evidence>
<dbReference type="InterPro" id="IPR026877">
    <property type="entry name" value="DXPR_C"/>
</dbReference>
<evidence type="ECO:0000313" key="13">
    <source>
        <dbReference type="EMBL" id="NBR93617.1"/>
    </source>
</evidence>
<dbReference type="Pfam" id="PF02670">
    <property type="entry name" value="DXP_reductoisom"/>
    <property type="match status" value="1"/>
</dbReference>
<keyword evidence="7 9" id="KW-0414">Isoprene biosynthesis</keyword>
<reference evidence="13" key="1">
    <citation type="submission" date="2018-10" db="EMBL/GenBank/DDBJ databases">
        <title>Iterative Subtractive Binning of Freshwater Chronoseries Metagenomes Recovers Nearly Complete Genomes from over Four Hundred Novel Species.</title>
        <authorList>
            <person name="Rodriguez-R L.M."/>
            <person name="Tsementzi D."/>
            <person name="Luo C."/>
            <person name="Konstantinidis K.T."/>
        </authorList>
    </citation>
    <scope>NUCLEOTIDE SEQUENCE</scope>
    <source>
        <strain evidence="13">WB5_2A_028</strain>
    </source>
</reference>
<feature type="binding site" evidence="9">
    <location>
        <position position="43"/>
    </location>
    <ligand>
        <name>NADPH</name>
        <dbReference type="ChEBI" id="CHEBI:57783"/>
    </ligand>
</feature>
<feature type="binding site" evidence="9">
    <location>
        <position position="148"/>
    </location>
    <ligand>
        <name>1-deoxy-D-xylulose 5-phosphate</name>
        <dbReference type="ChEBI" id="CHEBI:57792"/>
    </ligand>
</feature>
<feature type="binding site" evidence="9">
    <location>
        <position position="149"/>
    </location>
    <ligand>
        <name>Mn(2+)</name>
        <dbReference type="ChEBI" id="CHEBI:29035"/>
    </ligand>
</feature>
<feature type="binding site" evidence="9">
    <location>
        <position position="125"/>
    </location>
    <ligand>
        <name>NADPH</name>
        <dbReference type="ChEBI" id="CHEBI:57783"/>
    </ligand>
</feature>
<dbReference type="FunFam" id="3.40.50.720:FF:000045">
    <property type="entry name" value="1-deoxy-D-xylulose 5-phosphate reductoisomerase"/>
    <property type="match status" value="1"/>
</dbReference>
<evidence type="ECO:0000313" key="14">
    <source>
        <dbReference type="Proteomes" id="UP000740727"/>
    </source>
</evidence>
<evidence type="ECO:0000256" key="2">
    <source>
        <dbReference type="ARBA" id="ARBA00006825"/>
    </source>
</evidence>
<dbReference type="SUPFAM" id="SSF55347">
    <property type="entry name" value="Glyceraldehyde-3-phosphate dehydrogenase-like, C-terminal domain"/>
    <property type="match status" value="1"/>
</dbReference>
<dbReference type="Gene3D" id="3.40.50.720">
    <property type="entry name" value="NAD(P)-binding Rossmann-like Domain"/>
    <property type="match status" value="1"/>
</dbReference>
<feature type="binding site" evidence="9">
    <location>
        <position position="216"/>
    </location>
    <ligand>
        <name>Mn(2+)</name>
        <dbReference type="ChEBI" id="CHEBI:29035"/>
    </ligand>
</feature>
<dbReference type="GO" id="GO:0030604">
    <property type="term" value="F:1-deoxy-D-xylulose-5-phosphate reductoisomerase activity"/>
    <property type="evidence" value="ECO:0007669"/>
    <property type="project" value="UniProtKB-UniRule"/>
</dbReference>
<dbReference type="Pfam" id="PF13288">
    <property type="entry name" value="DXPR_C"/>
    <property type="match status" value="1"/>
</dbReference>
<keyword evidence="6 9" id="KW-0464">Manganese</keyword>
<dbReference type="NCBIfam" id="TIGR00243">
    <property type="entry name" value="Dxr"/>
    <property type="match status" value="1"/>
</dbReference>
<keyword evidence="9" id="KW-0460">Magnesium</keyword>
<feature type="binding site" evidence="9">
    <location>
        <position position="40"/>
    </location>
    <ligand>
        <name>NADPH</name>
        <dbReference type="ChEBI" id="CHEBI:57783"/>
    </ligand>
</feature>
<evidence type="ECO:0000256" key="9">
    <source>
        <dbReference type="HAMAP-Rule" id="MF_00183"/>
    </source>
</evidence>
<keyword evidence="5 9" id="KW-0560">Oxidoreductase</keyword>
<evidence type="ECO:0000259" key="12">
    <source>
        <dbReference type="Pfam" id="PF13288"/>
    </source>
</evidence>
<keyword evidence="4 9" id="KW-0521">NADP</keyword>
<dbReference type="SUPFAM" id="SSF51735">
    <property type="entry name" value="NAD(P)-binding Rossmann-fold domains"/>
    <property type="match status" value="1"/>
</dbReference>
<dbReference type="EMBL" id="RFXN01000014">
    <property type="protein sequence ID" value="NBR93617.1"/>
    <property type="molecule type" value="Genomic_DNA"/>
</dbReference>
<dbReference type="InterPro" id="IPR003821">
    <property type="entry name" value="DXP_reductoisomerase"/>
</dbReference>
<feature type="binding site" evidence="9">
    <location>
        <position position="207"/>
    </location>
    <ligand>
        <name>1-deoxy-D-xylulose 5-phosphate</name>
        <dbReference type="ChEBI" id="CHEBI:57792"/>
    </ligand>
</feature>
<dbReference type="GO" id="GO:0030145">
    <property type="term" value="F:manganese ion binding"/>
    <property type="evidence" value="ECO:0007669"/>
    <property type="project" value="TreeGrafter"/>
</dbReference>
<dbReference type="InterPro" id="IPR013512">
    <property type="entry name" value="DXP_reductoisomerase_N"/>
</dbReference>
<feature type="domain" description="DXP reductoisomerase C-terminal" evidence="12">
    <location>
        <begin position="257"/>
        <end position="375"/>
    </location>
</feature>
<dbReference type="Proteomes" id="UP000740727">
    <property type="component" value="Unassembled WGS sequence"/>
</dbReference>
<feature type="binding site" evidence="9">
    <location>
        <position position="212"/>
    </location>
    <ligand>
        <name>1-deoxy-D-xylulose 5-phosphate</name>
        <dbReference type="ChEBI" id="CHEBI:57792"/>
    </ligand>
</feature>
<protein>
    <recommendedName>
        <fullName evidence="9">1-deoxy-D-xylulose 5-phosphate reductoisomerase</fullName>
        <shortName evidence="9">DXP reductoisomerase</shortName>
        <ecNumber evidence="9">1.1.1.267</ecNumber>
    </recommendedName>
    <alternativeName>
        <fullName evidence="9">1-deoxyxylulose-5-phosphate reductoisomerase</fullName>
    </alternativeName>
    <alternativeName>
        <fullName evidence="9">2-C-methyl-D-erythritol 4-phosphate synthase</fullName>
    </alternativeName>
</protein>
<evidence type="ECO:0000256" key="6">
    <source>
        <dbReference type="ARBA" id="ARBA00023211"/>
    </source>
</evidence>
<comment type="cofactor">
    <cofactor evidence="9">
        <name>Mg(2+)</name>
        <dbReference type="ChEBI" id="CHEBI:18420"/>
    </cofactor>
    <cofactor evidence="9">
        <name>Mn(2+)</name>
        <dbReference type="ChEBI" id="CHEBI:29035"/>
    </cofactor>
</comment>
<feature type="binding site" evidence="9">
    <location>
        <position position="123"/>
    </location>
    <ligand>
        <name>NADPH</name>
        <dbReference type="ChEBI" id="CHEBI:57783"/>
    </ligand>
</feature>
<keyword evidence="3 9" id="KW-0479">Metal-binding</keyword>
<feature type="binding site" evidence="9">
    <location>
        <position position="149"/>
    </location>
    <ligand>
        <name>1-deoxy-D-xylulose 5-phosphate</name>
        <dbReference type="ChEBI" id="CHEBI:57792"/>
    </ligand>
</feature>
<comment type="similarity">
    <text evidence="2 9">Belongs to the DXR family.</text>
</comment>
<organism evidence="13 14">
    <name type="scientific">Candidatus Fonsibacter lacus</name>
    <dbReference type="NCBI Taxonomy" id="2576439"/>
    <lineage>
        <taxon>Bacteria</taxon>
        <taxon>Pseudomonadati</taxon>
        <taxon>Pseudomonadota</taxon>
        <taxon>Alphaproteobacteria</taxon>
        <taxon>Candidatus Pelagibacterales</taxon>
        <taxon>Candidatus Pelagibacterales incertae sedis</taxon>
        <taxon>Candidatus Fonsibacter</taxon>
    </lineage>
</organism>
<dbReference type="GO" id="GO:0070402">
    <property type="term" value="F:NADPH binding"/>
    <property type="evidence" value="ECO:0007669"/>
    <property type="project" value="InterPro"/>
</dbReference>
<evidence type="ECO:0000256" key="3">
    <source>
        <dbReference type="ARBA" id="ARBA00022723"/>
    </source>
</evidence>
<feature type="binding site" evidence="9">
    <location>
        <position position="16"/>
    </location>
    <ligand>
        <name>NADPH</name>
        <dbReference type="ChEBI" id="CHEBI:57783"/>
    </ligand>
</feature>
<dbReference type="PANTHER" id="PTHR30525:SF0">
    <property type="entry name" value="1-DEOXY-D-XYLULOSE 5-PHOSPHATE REDUCTOISOMERASE, CHLOROPLASTIC"/>
    <property type="match status" value="1"/>
</dbReference>
<feature type="binding site" evidence="9">
    <location>
        <position position="194"/>
    </location>
    <ligand>
        <name>1-deoxy-D-xylulose 5-phosphate</name>
        <dbReference type="ChEBI" id="CHEBI:57792"/>
    </ligand>
</feature>
<feature type="domain" description="1-deoxy-D-xylulose 5-phosphate reductoisomerase C-terminal" evidence="11">
    <location>
        <begin position="143"/>
        <end position="224"/>
    </location>
</feature>
<dbReference type="HAMAP" id="MF_00183">
    <property type="entry name" value="DXP_reductoisom"/>
    <property type="match status" value="1"/>
</dbReference>
<dbReference type="AlphaFoldDB" id="A0A965GC68"/>
<comment type="function">
    <text evidence="9">Catalyzes the NADPH-dependent rearrangement and reduction of 1-deoxy-D-xylulose-5-phosphate (DXP) to 2-C-methyl-D-erythritol 4-phosphate (MEP).</text>
</comment>
<comment type="caution">
    <text evidence="13">The sequence shown here is derived from an EMBL/GenBank/DDBJ whole genome shotgun (WGS) entry which is preliminary data.</text>
</comment>
<proteinExistence type="inferred from homology"/>
<name>A0A965GC68_9PROT</name>
<comment type="catalytic activity">
    <reaction evidence="8">
        <text>2-C-methyl-D-erythritol 4-phosphate + NADP(+) = 1-deoxy-D-xylulose 5-phosphate + NADPH + H(+)</text>
        <dbReference type="Rhea" id="RHEA:13717"/>
        <dbReference type="ChEBI" id="CHEBI:15378"/>
        <dbReference type="ChEBI" id="CHEBI:57783"/>
        <dbReference type="ChEBI" id="CHEBI:57792"/>
        <dbReference type="ChEBI" id="CHEBI:58262"/>
        <dbReference type="ChEBI" id="CHEBI:58349"/>
        <dbReference type="EC" id="1.1.1.267"/>
    </reaction>
    <physiologicalReaction direction="right-to-left" evidence="8">
        <dbReference type="Rhea" id="RHEA:13719"/>
    </physiologicalReaction>
</comment>
<dbReference type="EC" id="1.1.1.267" evidence="9"/>
<feature type="binding site" evidence="9">
    <location>
        <position position="124"/>
    </location>
    <ligand>
        <name>1-deoxy-D-xylulose 5-phosphate</name>
        <dbReference type="ChEBI" id="CHEBI:57792"/>
    </ligand>
</feature>
<feature type="binding site" evidence="9">
    <location>
        <position position="213"/>
    </location>
    <ligand>
        <name>1-deoxy-D-xylulose 5-phosphate</name>
        <dbReference type="ChEBI" id="CHEBI:57792"/>
    </ligand>
</feature>
<comment type="caution">
    <text evidence="9">Lacks conserved residue(s) required for the propagation of feature annotation.</text>
</comment>
<dbReference type="InterPro" id="IPR013644">
    <property type="entry name" value="DXP_reductoisomerase_C"/>
</dbReference>
<dbReference type="SUPFAM" id="SSF69055">
    <property type="entry name" value="1-deoxy-D-xylulose-5-phosphate reductoisomerase, C-terminal domain"/>
    <property type="match status" value="1"/>
</dbReference>
<feature type="domain" description="1-deoxy-D-xylulose 5-phosphate reductoisomerase N-terminal" evidence="10">
    <location>
        <begin position="8"/>
        <end position="131"/>
    </location>
</feature>
<sequence>MASSLRSVVILGATGSIGLQALDLLAGARDKFTVTALAAGGRNIPLLIEQAKKFNVDVVGCAKGDRAILQEALPGVEVIVSERAAEEIAAIPADVTLNAITGSIGLRPSLAALNVGNTLALANKESLVAGGPLVVNSAKPGQLIPVDSEHSALAQAMRSGATNEISRFILTASGGPFRNREDLSGIRVDEALSHPTWNMGPVVTINSATLVNKGLEIIEAHYLFNFPLKKIEAVIHPQSIVHSMVEFYDGSVIAQASPPNMVLPISLALNWPHRIPGAITPLDWTTSQQWEFEPVDTLRFPAIDLARRCGEVGGGAPAVFNAANEEAVAAFLVEKISFTDIVEIIDEVLADIGGDASAPLRDVADVSAIEENARAVAREKIAER</sequence>
<gene>
    <name evidence="9" type="primary">dxr</name>
    <name evidence="13" type="ORF">EBT44_02010</name>
</gene>
<dbReference type="PIRSF" id="PIRSF006205">
    <property type="entry name" value="Dxp_reductismrs"/>
    <property type="match status" value="1"/>
</dbReference>
<evidence type="ECO:0000256" key="4">
    <source>
        <dbReference type="ARBA" id="ARBA00022857"/>
    </source>
</evidence>
<evidence type="ECO:0000256" key="7">
    <source>
        <dbReference type="ARBA" id="ARBA00023229"/>
    </source>
</evidence>
<dbReference type="InterPro" id="IPR036291">
    <property type="entry name" value="NAD(P)-bd_dom_sf"/>
</dbReference>
<evidence type="ECO:0000256" key="1">
    <source>
        <dbReference type="ARBA" id="ARBA00005094"/>
    </source>
</evidence>
<feature type="binding site" evidence="9">
    <location>
        <position position="173"/>
    </location>
    <ligand>
        <name>1-deoxy-D-xylulose 5-phosphate</name>
        <dbReference type="ChEBI" id="CHEBI:57792"/>
    </ligand>
</feature>
<feature type="binding site" evidence="9">
    <location>
        <position position="15"/>
    </location>
    <ligand>
        <name>NADPH</name>
        <dbReference type="ChEBI" id="CHEBI:57783"/>
    </ligand>
</feature>
<evidence type="ECO:0000259" key="11">
    <source>
        <dbReference type="Pfam" id="PF08436"/>
    </source>
</evidence>
<evidence type="ECO:0000256" key="5">
    <source>
        <dbReference type="ARBA" id="ARBA00023002"/>
    </source>
</evidence>
<dbReference type="GO" id="GO:0051484">
    <property type="term" value="P:isopentenyl diphosphate biosynthetic process, methylerythritol 4-phosphate pathway involved in terpenoid biosynthetic process"/>
    <property type="evidence" value="ECO:0007669"/>
    <property type="project" value="TreeGrafter"/>
</dbReference>
<feature type="binding site" evidence="9">
    <location>
        <position position="147"/>
    </location>
    <ligand>
        <name>Mn(2+)</name>
        <dbReference type="ChEBI" id="CHEBI:29035"/>
    </ligand>
</feature>
<evidence type="ECO:0000256" key="8">
    <source>
        <dbReference type="ARBA" id="ARBA00048543"/>
    </source>
</evidence>
<dbReference type="Gene3D" id="1.10.1740.10">
    <property type="match status" value="1"/>
</dbReference>
<feature type="binding site" evidence="9">
    <location>
        <position position="17"/>
    </location>
    <ligand>
        <name>NADPH</name>
        <dbReference type="ChEBI" id="CHEBI:57783"/>
    </ligand>
</feature>
<dbReference type="PANTHER" id="PTHR30525">
    <property type="entry name" value="1-DEOXY-D-XYLULOSE 5-PHOSPHATE REDUCTOISOMERASE"/>
    <property type="match status" value="1"/>
</dbReference>
<dbReference type="InterPro" id="IPR036169">
    <property type="entry name" value="DXPR_C_sf"/>
</dbReference>
<feature type="binding site" evidence="9">
    <location>
        <position position="200"/>
    </location>
    <ligand>
        <name>NADPH</name>
        <dbReference type="ChEBI" id="CHEBI:57783"/>
    </ligand>
</feature>
<accession>A0A965GC68</accession>
<dbReference type="Pfam" id="PF08436">
    <property type="entry name" value="DXP_redisom_C"/>
    <property type="match status" value="1"/>
</dbReference>
<feature type="binding site" evidence="9">
    <location>
        <position position="14"/>
    </location>
    <ligand>
        <name>NADPH</name>
        <dbReference type="ChEBI" id="CHEBI:57783"/>
    </ligand>
</feature>
<feature type="binding site" evidence="9">
    <location>
        <position position="216"/>
    </location>
    <ligand>
        <name>1-deoxy-D-xylulose 5-phosphate</name>
        <dbReference type="ChEBI" id="CHEBI:57792"/>
    </ligand>
</feature>